<keyword evidence="7" id="KW-0413">Isomerase</keyword>
<evidence type="ECO:0000256" key="5">
    <source>
        <dbReference type="ARBA" id="ARBA00022723"/>
    </source>
</evidence>
<dbReference type="NCBIfam" id="NF009003">
    <property type="entry name" value="PRK12348.1"/>
    <property type="match status" value="1"/>
</dbReference>
<comment type="catalytic activity">
    <reaction evidence="1">
        <text>L-ribulose 5-phosphate = D-xylulose 5-phosphate</text>
        <dbReference type="Rhea" id="RHEA:22368"/>
        <dbReference type="ChEBI" id="CHEBI:57737"/>
        <dbReference type="ChEBI" id="CHEBI:58226"/>
        <dbReference type="EC" id="5.1.3.4"/>
    </reaction>
</comment>
<comment type="cofactor">
    <cofactor evidence="2">
        <name>Zn(2+)</name>
        <dbReference type="ChEBI" id="CHEBI:29105"/>
    </cofactor>
</comment>
<dbReference type="GO" id="GO:0016832">
    <property type="term" value="F:aldehyde-lyase activity"/>
    <property type="evidence" value="ECO:0007669"/>
    <property type="project" value="TreeGrafter"/>
</dbReference>
<keyword evidence="6" id="KW-0862">Zinc</keyword>
<dbReference type="PANTHER" id="PTHR22789">
    <property type="entry name" value="FUCULOSE PHOSPHATE ALDOLASE"/>
    <property type="match status" value="1"/>
</dbReference>
<evidence type="ECO:0000313" key="11">
    <source>
        <dbReference type="Proteomes" id="UP000585721"/>
    </source>
</evidence>
<dbReference type="InterPro" id="IPR036409">
    <property type="entry name" value="Aldolase_II/adducin_N_sf"/>
</dbReference>
<feature type="domain" description="Class II aldolase/adducin N-terminal" evidence="9">
    <location>
        <begin position="8"/>
        <end position="196"/>
    </location>
</feature>
<evidence type="ECO:0000256" key="1">
    <source>
        <dbReference type="ARBA" id="ARBA00001726"/>
    </source>
</evidence>
<dbReference type="Gene3D" id="3.40.225.10">
    <property type="entry name" value="Class II aldolase/adducin N-terminal domain"/>
    <property type="match status" value="1"/>
</dbReference>
<keyword evidence="8" id="KW-0119">Carbohydrate metabolism</keyword>
<protein>
    <recommendedName>
        <fullName evidence="4">L-ribulose-5-phosphate 4-epimerase</fullName>
        <ecNumber evidence="4">5.1.3.4</ecNumber>
    </recommendedName>
</protein>
<proteinExistence type="inferred from homology"/>
<dbReference type="GO" id="GO:0008742">
    <property type="term" value="F:L-ribulose-phosphate 4-epimerase activity"/>
    <property type="evidence" value="ECO:0007669"/>
    <property type="project" value="UniProtKB-EC"/>
</dbReference>
<evidence type="ECO:0000256" key="7">
    <source>
        <dbReference type="ARBA" id="ARBA00023235"/>
    </source>
</evidence>
<dbReference type="Pfam" id="PF00596">
    <property type="entry name" value="Aldolase_II"/>
    <property type="match status" value="1"/>
</dbReference>
<dbReference type="FunFam" id="3.40.225.10:FF:000001">
    <property type="entry name" value="L-ribulose-5-phosphate 4-epimerase UlaF"/>
    <property type="match status" value="1"/>
</dbReference>
<dbReference type="GO" id="GO:0005829">
    <property type="term" value="C:cytosol"/>
    <property type="evidence" value="ECO:0007669"/>
    <property type="project" value="TreeGrafter"/>
</dbReference>
<dbReference type="InterPro" id="IPR050197">
    <property type="entry name" value="Aldolase_class_II_sugar_metab"/>
</dbReference>
<dbReference type="SUPFAM" id="SSF53639">
    <property type="entry name" value="AraD/HMP-PK domain-like"/>
    <property type="match status" value="1"/>
</dbReference>
<evidence type="ECO:0000256" key="3">
    <source>
        <dbReference type="ARBA" id="ARBA00010037"/>
    </source>
</evidence>
<dbReference type="CDD" id="cd00398">
    <property type="entry name" value="Aldolase_II"/>
    <property type="match status" value="1"/>
</dbReference>
<dbReference type="AlphaFoldDB" id="A0A841GQQ0"/>
<dbReference type="GO" id="GO:0019323">
    <property type="term" value="P:pentose catabolic process"/>
    <property type="evidence" value="ECO:0007669"/>
    <property type="project" value="TreeGrafter"/>
</dbReference>
<keyword evidence="5" id="KW-0479">Metal-binding</keyword>
<evidence type="ECO:0000256" key="2">
    <source>
        <dbReference type="ARBA" id="ARBA00001947"/>
    </source>
</evidence>
<organism evidence="10 11">
    <name type="scientific">Tolumonas osonensis</name>
    <dbReference type="NCBI Taxonomy" id="675874"/>
    <lineage>
        <taxon>Bacteria</taxon>
        <taxon>Pseudomonadati</taxon>
        <taxon>Pseudomonadota</taxon>
        <taxon>Gammaproteobacteria</taxon>
        <taxon>Aeromonadales</taxon>
        <taxon>Aeromonadaceae</taxon>
        <taxon>Tolumonas</taxon>
    </lineage>
</organism>
<name>A0A841GQQ0_9GAMM</name>
<dbReference type="RefSeq" id="WP_281364937.1">
    <property type="nucleotide sequence ID" value="NZ_JACHGR010000006.1"/>
</dbReference>
<dbReference type="InterPro" id="IPR001303">
    <property type="entry name" value="Aldolase_II/adducin_N"/>
</dbReference>
<accession>A0A841GQQ0</accession>
<dbReference type="SMART" id="SM01007">
    <property type="entry name" value="Aldolase_II"/>
    <property type="match status" value="1"/>
</dbReference>
<dbReference type="EMBL" id="JACHGR010000006">
    <property type="protein sequence ID" value="MBB6055933.1"/>
    <property type="molecule type" value="Genomic_DNA"/>
</dbReference>
<sequence length="233" mass="26117">MSLQHLKQQVLEANLDLPRYNLVTFTWGNVSAIDRERGLVVIKPSGVSYETMKVDDMVVLDLEGNRVEGTLRPSSDTPTHLVMYRRYPELGGMVHTHSTHATAWAQARRAIPIQGTTQADYFHGHVPCTRLLSESEVSEDYEGLTGHLIVETLKNTPPLTMPGILVANHGPFSWGKDAHDAVHNAVVLEEIARMGWITHQLNPQAGELPDYMLEKHYQRKHGKNAYYGQSGTK</sequence>
<evidence type="ECO:0000313" key="10">
    <source>
        <dbReference type="EMBL" id="MBB6055933.1"/>
    </source>
</evidence>
<comment type="similarity">
    <text evidence="3">Belongs to the aldolase class II family. AraD/FucA subfamily.</text>
</comment>
<reference evidence="10 11" key="1">
    <citation type="submission" date="2020-08" db="EMBL/GenBank/DDBJ databases">
        <title>Genomic Encyclopedia of Type Strains, Phase IV (KMG-IV): sequencing the most valuable type-strain genomes for metagenomic binning, comparative biology and taxonomic classification.</title>
        <authorList>
            <person name="Goeker M."/>
        </authorList>
    </citation>
    <scope>NUCLEOTIDE SEQUENCE [LARGE SCALE GENOMIC DNA]</scope>
    <source>
        <strain evidence="10 11">DSM 22975</strain>
    </source>
</reference>
<gene>
    <name evidence="10" type="ORF">HNR75_001863</name>
</gene>
<dbReference type="NCBIfam" id="NF006047">
    <property type="entry name" value="PRK08193.1"/>
    <property type="match status" value="1"/>
</dbReference>
<evidence type="ECO:0000256" key="4">
    <source>
        <dbReference type="ARBA" id="ARBA00013186"/>
    </source>
</evidence>
<dbReference type="EC" id="5.1.3.4" evidence="4"/>
<dbReference type="PANTHER" id="PTHR22789:SF9">
    <property type="entry name" value="L-RIBULOSE-5-PHOSPHATE 4-EPIMERASE ULAF"/>
    <property type="match status" value="1"/>
</dbReference>
<dbReference type="GO" id="GO:0046872">
    <property type="term" value="F:metal ion binding"/>
    <property type="evidence" value="ECO:0007669"/>
    <property type="project" value="UniProtKB-KW"/>
</dbReference>
<comment type="caution">
    <text evidence="10">The sequence shown here is derived from an EMBL/GenBank/DDBJ whole genome shotgun (WGS) entry which is preliminary data.</text>
</comment>
<evidence type="ECO:0000259" key="9">
    <source>
        <dbReference type="SMART" id="SM01007"/>
    </source>
</evidence>
<dbReference type="Proteomes" id="UP000585721">
    <property type="component" value="Unassembled WGS sequence"/>
</dbReference>
<keyword evidence="11" id="KW-1185">Reference proteome</keyword>
<evidence type="ECO:0000256" key="8">
    <source>
        <dbReference type="ARBA" id="ARBA00023277"/>
    </source>
</evidence>
<evidence type="ECO:0000256" key="6">
    <source>
        <dbReference type="ARBA" id="ARBA00022833"/>
    </source>
</evidence>